<dbReference type="Proteomes" id="UP000635853">
    <property type="component" value="Unassembled WGS sequence"/>
</dbReference>
<comment type="caution">
    <text evidence="3">The sequence shown here is derived from an EMBL/GenBank/DDBJ whole genome shotgun (WGS) entry which is preliminary data.</text>
</comment>
<dbReference type="SUPFAM" id="SSF46785">
    <property type="entry name" value="Winged helix' DNA-binding domain"/>
    <property type="match status" value="1"/>
</dbReference>
<dbReference type="AlphaFoldDB" id="A0A4R8FUT3"/>
<keyword evidence="5" id="KW-1185">Reference proteome</keyword>
<dbReference type="Pfam" id="PF12802">
    <property type="entry name" value="MarR_2"/>
    <property type="match status" value="1"/>
</dbReference>
<dbReference type="PANTHER" id="PTHR33164:SF89">
    <property type="entry name" value="MARR FAMILY REGULATORY PROTEIN"/>
    <property type="match status" value="1"/>
</dbReference>
<dbReference type="InterPro" id="IPR000835">
    <property type="entry name" value="HTH_MarR-typ"/>
</dbReference>
<protein>
    <submittedName>
        <fullName evidence="3">MarR family protein</fullName>
    </submittedName>
    <submittedName>
        <fullName evidence="2">MarR family transcriptional regulator</fullName>
    </submittedName>
</protein>
<dbReference type="EMBL" id="SOEB01000006">
    <property type="protein sequence ID" value="TDX30528.1"/>
    <property type="molecule type" value="Genomic_DNA"/>
</dbReference>
<evidence type="ECO:0000313" key="2">
    <source>
        <dbReference type="EMBL" id="MBL3577563.1"/>
    </source>
</evidence>
<sequence>MDTFRNPSFPGVCTTKRNLEALGRSDLAAAVLMERIVRDAYDSKSSSAIQPLQWSILRYIERSPEDRCTLTLIASYLGLTHAPVSRAVRTMRDRGLVGQRSHPRDARSAIISLTEAGRAALELDPIRKIGLLVGTLPDSERAAIKRALRSIAISLSS</sequence>
<dbReference type="RefSeq" id="WP_081382239.1">
    <property type="nucleotide sequence ID" value="NZ_JAESIL010000015.1"/>
</dbReference>
<reference evidence="5" key="2">
    <citation type="submission" date="2021-01" db="EMBL/GenBank/DDBJ databases">
        <title>Draft genomes of Rhodovulum sulfidophilum.</title>
        <authorList>
            <person name="Guzman M.S."/>
        </authorList>
    </citation>
    <scope>NUCLEOTIDE SEQUENCE [LARGE SCALE GENOMIC DNA]</scope>
    <source>
        <strain evidence="5">AB19</strain>
    </source>
</reference>
<dbReference type="PANTHER" id="PTHR33164">
    <property type="entry name" value="TRANSCRIPTIONAL REGULATOR, MARR FAMILY"/>
    <property type="match status" value="1"/>
</dbReference>
<gene>
    <name evidence="3" type="ORF">EV657_10611</name>
    <name evidence="2" type="ORF">JMJ92_05230</name>
</gene>
<dbReference type="EMBL" id="JAESIL010000015">
    <property type="protein sequence ID" value="MBL3577563.1"/>
    <property type="molecule type" value="Genomic_DNA"/>
</dbReference>
<evidence type="ECO:0000313" key="3">
    <source>
        <dbReference type="EMBL" id="TDX30528.1"/>
    </source>
</evidence>
<dbReference type="InterPro" id="IPR036390">
    <property type="entry name" value="WH_DNA-bd_sf"/>
</dbReference>
<dbReference type="SMART" id="SM00347">
    <property type="entry name" value="HTH_MARR"/>
    <property type="match status" value="1"/>
</dbReference>
<dbReference type="GO" id="GO:0006950">
    <property type="term" value="P:response to stress"/>
    <property type="evidence" value="ECO:0007669"/>
    <property type="project" value="TreeGrafter"/>
</dbReference>
<reference evidence="3 4" key="1">
    <citation type="submission" date="2019-03" db="EMBL/GenBank/DDBJ databases">
        <title>Genomic Encyclopedia of Type Strains, Phase IV (KMG-IV): sequencing the most valuable type-strain genomes for metagenomic binning, comparative biology and taxonomic classification.</title>
        <authorList>
            <person name="Goeker M."/>
        </authorList>
    </citation>
    <scope>NUCLEOTIDE SEQUENCE [LARGE SCALE GENOMIC DNA]</scope>
    <source>
        <strain evidence="3 4">JA181</strain>
    </source>
</reference>
<dbReference type="InterPro" id="IPR039422">
    <property type="entry name" value="MarR/SlyA-like"/>
</dbReference>
<name>A0A4R8FUT3_9RHOB</name>
<reference evidence="2" key="3">
    <citation type="submission" date="2021-01" db="EMBL/GenBank/DDBJ databases">
        <authorList>
            <person name="Guzman M.S."/>
        </authorList>
    </citation>
    <scope>NUCLEOTIDE SEQUENCE</scope>
    <source>
        <strain evidence="2">AB19</strain>
    </source>
</reference>
<evidence type="ECO:0000313" key="4">
    <source>
        <dbReference type="Proteomes" id="UP000295484"/>
    </source>
</evidence>
<dbReference type="Proteomes" id="UP000295484">
    <property type="component" value="Unassembled WGS sequence"/>
</dbReference>
<evidence type="ECO:0000313" key="5">
    <source>
        <dbReference type="Proteomes" id="UP000635853"/>
    </source>
</evidence>
<evidence type="ECO:0000259" key="1">
    <source>
        <dbReference type="SMART" id="SM00347"/>
    </source>
</evidence>
<feature type="domain" description="HTH marR-type" evidence="1">
    <location>
        <begin position="42"/>
        <end position="141"/>
    </location>
</feature>
<organism evidence="3 4">
    <name type="scientific">Rhodovulum visakhapatnamense</name>
    <dbReference type="NCBI Taxonomy" id="364297"/>
    <lineage>
        <taxon>Bacteria</taxon>
        <taxon>Pseudomonadati</taxon>
        <taxon>Pseudomonadota</taxon>
        <taxon>Alphaproteobacteria</taxon>
        <taxon>Rhodobacterales</taxon>
        <taxon>Paracoccaceae</taxon>
        <taxon>Rhodovulum</taxon>
    </lineage>
</organism>
<dbReference type="GO" id="GO:0003700">
    <property type="term" value="F:DNA-binding transcription factor activity"/>
    <property type="evidence" value="ECO:0007669"/>
    <property type="project" value="InterPro"/>
</dbReference>
<proteinExistence type="predicted"/>
<dbReference type="Gene3D" id="1.10.10.10">
    <property type="entry name" value="Winged helix-like DNA-binding domain superfamily/Winged helix DNA-binding domain"/>
    <property type="match status" value="1"/>
</dbReference>
<dbReference type="InterPro" id="IPR036388">
    <property type="entry name" value="WH-like_DNA-bd_sf"/>
</dbReference>
<accession>A0A4R8FUT3</accession>